<evidence type="ECO:0000313" key="9">
    <source>
        <dbReference type="Proteomes" id="UP001501207"/>
    </source>
</evidence>
<gene>
    <name evidence="8" type="ORF">GCM10023143_03520</name>
</gene>
<keyword evidence="4" id="KW-0472">Membrane</keyword>
<evidence type="ECO:0000313" key="8">
    <source>
        <dbReference type="EMBL" id="GAA4301608.1"/>
    </source>
</evidence>
<evidence type="ECO:0000256" key="2">
    <source>
        <dbReference type="ARBA" id="ARBA00006275"/>
    </source>
</evidence>
<evidence type="ECO:0000259" key="7">
    <source>
        <dbReference type="Pfam" id="PF07980"/>
    </source>
</evidence>
<evidence type="ECO:0000256" key="5">
    <source>
        <dbReference type="ARBA" id="ARBA00023237"/>
    </source>
</evidence>
<sequence>MKNIKSFIVVLPLVAALLASCSKNFLDREPLSQLSPGSSFNSENQLKLYTNSFYDLLPAAGDIYNERWDNIVVNTLSSEMTGDRIVPVTDAGWSSSDARSWSALRNINFFLQNYQLGGLPDNITAPYVGVARFFRAYFYFNMVARYGDVPWYSASIASNDSALLQKPRDPRSLIIDSVVADLDYAVAHLPSAASTEQVTRWTALALKSRICLFEGTFRKYHFGDDFVKDSTGAAGLLRQSADAADTLMSYGPYKLYTSTPDKAYWELFTAETPIATEMILARTFNADLQVYHDVNYYTVSPSYGKPGLEKKLVNSYLMKDGSRFTDRMGYDTIQFYREMENRDPRLAGTIRTPGYMRINSTVKLAPDYAATATGYQLIKYVLDATHDKISGSVTPIPIFRYAEALLNFAEARAEMGVLTQADIDRSINLLKSRVGMPGLDMAAANAHPDPYLAGQYKHLDGNNKGVILEIRRERRIELVMENFRWNDLMRWKEGHLLAEQFYGTYFPGPGSFDLDGDGKTDLVIYTGDKPAGQPGVQYLKLGSDISLEHGASGGRVIINGDITKSFREDRDYLYPIPTQELQLNPDLHQNLHW</sequence>
<dbReference type="PROSITE" id="PS51257">
    <property type="entry name" value="PROKAR_LIPOPROTEIN"/>
    <property type="match status" value="1"/>
</dbReference>
<evidence type="ECO:0000256" key="6">
    <source>
        <dbReference type="SAM" id="SignalP"/>
    </source>
</evidence>
<evidence type="ECO:0000256" key="3">
    <source>
        <dbReference type="ARBA" id="ARBA00022729"/>
    </source>
</evidence>
<dbReference type="InterPro" id="IPR011990">
    <property type="entry name" value="TPR-like_helical_dom_sf"/>
</dbReference>
<dbReference type="RefSeq" id="WP_344974365.1">
    <property type="nucleotide sequence ID" value="NZ_BAABFN010000001.1"/>
</dbReference>
<feature type="signal peptide" evidence="6">
    <location>
        <begin position="1"/>
        <end position="21"/>
    </location>
</feature>
<accession>A0ABP8FE77</accession>
<dbReference type="InterPro" id="IPR012944">
    <property type="entry name" value="SusD_RagB_dom"/>
</dbReference>
<evidence type="ECO:0000256" key="4">
    <source>
        <dbReference type="ARBA" id="ARBA00023136"/>
    </source>
</evidence>
<dbReference type="Gene3D" id="1.25.40.390">
    <property type="match status" value="1"/>
</dbReference>
<dbReference type="EMBL" id="BAABFN010000001">
    <property type="protein sequence ID" value="GAA4301608.1"/>
    <property type="molecule type" value="Genomic_DNA"/>
</dbReference>
<keyword evidence="3 6" id="KW-0732">Signal</keyword>
<name>A0ABP8FE77_9BACT</name>
<dbReference type="Pfam" id="PF07980">
    <property type="entry name" value="SusD_RagB"/>
    <property type="match status" value="1"/>
</dbReference>
<keyword evidence="9" id="KW-1185">Reference proteome</keyword>
<comment type="similarity">
    <text evidence="2">Belongs to the SusD family.</text>
</comment>
<dbReference type="SUPFAM" id="SSF48452">
    <property type="entry name" value="TPR-like"/>
    <property type="match status" value="1"/>
</dbReference>
<proteinExistence type="inferred from homology"/>
<feature type="chain" id="PRO_5046810788" evidence="6">
    <location>
        <begin position="22"/>
        <end position="593"/>
    </location>
</feature>
<evidence type="ECO:0000256" key="1">
    <source>
        <dbReference type="ARBA" id="ARBA00004442"/>
    </source>
</evidence>
<comment type="subcellular location">
    <subcellularLocation>
        <location evidence="1">Cell outer membrane</location>
    </subcellularLocation>
</comment>
<feature type="domain" description="RagB/SusD" evidence="7">
    <location>
        <begin position="277"/>
        <end position="593"/>
    </location>
</feature>
<keyword evidence="5" id="KW-0998">Cell outer membrane</keyword>
<protein>
    <submittedName>
        <fullName evidence="8">RagB/SusD family nutrient uptake outer membrane protein</fullName>
    </submittedName>
</protein>
<reference evidence="9" key="1">
    <citation type="journal article" date="2019" name="Int. J. Syst. Evol. Microbiol.">
        <title>The Global Catalogue of Microorganisms (GCM) 10K type strain sequencing project: providing services to taxonomists for standard genome sequencing and annotation.</title>
        <authorList>
            <consortium name="The Broad Institute Genomics Platform"/>
            <consortium name="The Broad Institute Genome Sequencing Center for Infectious Disease"/>
            <person name="Wu L."/>
            <person name="Ma J."/>
        </authorList>
    </citation>
    <scope>NUCLEOTIDE SEQUENCE [LARGE SCALE GENOMIC DNA]</scope>
    <source>
        <strain evidence="9">JCM 17664</strain>
    </source>
</reference>
<dbReference type="Proteomes" id="UP001501207">
    <property type="component" value="Unassembled WGS sequence"/>
</dbReference>
<organism evidence="8 9">
    <name type="scientific">Compostibacter hankyongensis</name>
    <dbReference type="NCBI Taxonomy" id="1007089"/>
    <lineage>
        <taxon>Bacteria</taxon>
        <taxon>Pseudomonadati</taxon>
        <taxon>Bacteroidota</taxon>
        <taxon>Chitinophagia</taxon>
        <taxon>Chitinophagales</taxon>
        <taxon>Chitinophagaceae</taxon>
        <taxon>Compostibacter</taxon>
    </lineage>
</organism>
<comment type="caution">
    <text evidence="8">The sequence shown here is derived from an EMBL/GenBank/DDBJ whole genome shotgun (WGS) entry which is preliminary data.</text>
</comment>